<evidence type="ECO:0000256" key="2">
    <source>
        <dbReference type="SAM" id="SignalP"/>
    </source>
</evidence>
<accession>A0AAD9QYC4</accession>
<proteinExistence type="predicted"/>
<feature type="chain" id="PRO_5041910643" evidence="2">
    <location>
        <begin position="24"/>
        <end position="720"/>
    </location>
</feature>
<dbReference type="PANTHER" id="PTHR47635:SF2">
    <property type="entry name" value="LAMG-LIKE JELLYROLL FOLD DOMAIN-CONTAINING PROTEIN"/>
    <property type="match status" value="1"/>
</dbReference>
<dbReference type="InterPro" id="IPR036179">
    <property type="entry name" value="Ig-like_dom_sf"/>
</dbReference>
<dbReference type="AlphaFoldDB" id="A0AAD9QYC4"/>
<dbReference type="CDD" id="cd00063">
    <property type="entry name" value="FN3"/>
    <property type="match status" value="1"/>
</dbReference>
<dbReference type="PROSITE" id="PS50041">
    <property type="entry name" value="C_TYPE_LECTIN_2"/>
    <property type="match status" value="1"/>
</dbReference>
<dbReference type="Gene3D" id="2.60.40.10">
    <property type="entry name" value="Immunoglobulins"/>
    <property type="match status" value="3"/>
</dbReference>
<dbReference type="SUPFAM" id="SSF49899">
    <property type="entry name" value="Concanavalin A-like lectins/glucanases"/>
    <property type="match status" value="1"/>
</dbReference>
<sequence length="720" mass="79963">MKFYCVFSLISKVLSSFAVISSAGQNLGLPDPIALYPLNHQYDFKDISQRKNPPGQASGVKPAPGVYGQPEGSYSLAGSSTSFIEFPNNGGLDARYSMTFVAWIKPESSKGSLLTYRFNDRDGVRVWLKSPDKLAAKFEIRDTDTLPYAIESGKIRLRTWNYIAASYDNSVKTVKLWLDGREVKSSNVGKFEIATQGNVRIGAAVTNGSDVFKGELACVQIYNQSLTEQEINAVKDRCPVKVQFQHVGCYADKLANAITSLEGKDPLLDGDPKLRKDAVQKCARVALNQGYFYFAIQNGGDCHSSLTAQDTYNIYGLSTKCKRGRGGEMANDVYEKTWIDSQASCEKQRGQVAKLNSEDKNYFVFLHLVKPASLSSSVWIGLSLDSKSNYHWSDGALLEYSNWGPGSPDTSPGNPKNCSKLNDVSGLWEDSECDFTHPYVCERVIPETLREIHVKQMDSHSVLVMWRTSEQNFVTSYYVEYKLKNNDEMQLKVVQNQNTTSLTGLQSHTVYNVRVRAARGAGVGQWSHFKTFSTGQTYPPQINPLPSLRTYIPGKKLVLNCTAEGGPKPTITWYKDRKLINRGQALILRNDTWAPGMYTCKASNGISPDDIALVEVVPMTSPALKNIWGTGGEAELSAKEGDSLSLKCETASTMDTKVTWYKDDKPLSVQLYPSKTILDIKKMSVDDFGVYKCKAENPLGVKARKIKVINGENERKRVPI</sequence>
<dbReference type="Proteomes" id="UP001249851">
    <property type="component" value="Unassembled WGS sequence"/>
</dbReference>
<feature type="domain" description="Ig-like" evidence="4">
    <location>
        <begin position="540"/>
        <end position="612"/>
    </location>
</feature>
<dbReference type="CDD" id="cd00096">
    <property type="entry name" value="Ig"/>
    <property type="match status" value="1"/>
</dbReference>
<dbReference type="InterPro" id="IPR003961">
    <property type="entry name" value="FN3_dom"/>
</dbReference>
<organism evidence="6 7">
    <name type="scientific">Acropora cervicornis</name>
    <name type="common">Staghorn coral</name>
    <dbReference type="NCBI Taxonomy" id="6130"/>
    <lineage>
        <taxon>Eukaryota</taxon>
        <taxon>Metazoa</taxon>
        <taxon>Cnidaria</taxon>
        <taxon>Anthozoa</taxon>
        <taxon>Hexacorallia</taxon>
        <taxon>Scleractinia</taxon>
        <taxon>Astrocoeniina</taxon>
        <taxon>Acroporidae</taxon>
        <taxon>Acropora</taxon>
    </lineage>
</organism>
<evidence type="ECO:0000259" key="4">
    <source>
        <dbReference type="PROSITE" id="PS50835"/>
    </source>
</evidence>
<protein>
    <submittedName>
        <fullName evidence="6">Hemicentin-2</fullName>
    </submittedName>
</protein>
<evidence type="ECO:0000259" key="3">
    <source>
        <dbReference type="PROSITE" id="PS50041"/>
    </source>
</evidence>
<evidence type="ECO:0000313" key="7">
    <source>
        <dbReference type="Proteomes" id="UP001249851"/>
    </source>
</evidence>
<dbReference type="PANTHER" id="PTHR47635">
    <property type="entry name" value="CUB DOMAIN-CONTAINING PROTEIN"/>
    <property type="match status" value="1"/>
</dbReference>
<evidence type="ECO:0000259" key="5">
    <source>
        <dbReference type="PROSITE" id="PS50853"/>
    </source>
</evidence>
<dbReference type="SUPFAM" id="SSF49265">
    <property type="entry name" value="Fibronectin type III"/>
    <property type="match status" value="1"/>
</dbReference>
<dbReference type="SMART" id="SM00408">
    <property type="entry name" value="IGc2"/>
    <property type="match status" value="2"/>
</dbReference>
<dbReference type="SMART" id="SM00060">
    <property type="entry name" value="FN3"/>
    <property type="match status" value="1"/>
</dbReference>
<dbReference type="Pfam" id="PF00059">
    <property type="entry name" value="Lectin_C"/>
    <property type="match status" value="1"/>
</dbReference>
<feature type="domain" description="Fibronectin type-III" evidence="5">
    <location>
        <begin position="445"/>
        <end position="537"/>
    </location>
</feature>
<dbReference type="SUPFAM" id="SSF48726">
    <property type="entry name" value="Immunoglobulin"/>
    <property type="match status" value="2"/>
</dbReference>
<feature type="domain" description="Ig-like" evidence="4">
    <location>
        <begin position="622"/>
        <end position="709"/>
    </location>
</feature>
<evidence type="ECO:0000256" key="1">
    <source>
        <dbReference type="ARBA" id="ARBA00022737"/>
    </source>
</evidence>
<evidence type="ECO:0000313" key="6">
    <source>
        <dbReference type="EMBL" id="KAK2569711.1"/>
    </source>
</evidence>
<dbReference type="InterPro" id="IPR036116">
    <property type="entry name" value="FN3_sf"/>
</dbReference>
<dbReference type="InterPro" id="IPR016187">
    <property type="entry name" value="CTDL_fold"/>
</dbReference>
<dbReference type="InterPro" id="IPR013320">
    <property type="entry name" value="ConA-like_dom_sf"/>
</dbReference>
<dbReference type="SUPFAM" id="SSF56436">
    <property type="entry name" value="C-type lectin-like"/>
    <property type="match status" value="1"/>
</dbReference>
<reference evidence="6" key="1">
    <citation type="journal article" date="2023" name="G3 (Bethesda)">
        <title>Whole genome assembly and annotation of the endangered Caribbean coral Acropora cervicornis.</title>
        <authorList>
            <person name="Selwyn J.D."/>
            <person name="Vollmer S.V."/>
        </authorList>
    </citation>
    <scope>NUCLEOTIDE SEQUENCE</scope>
    <source>
        <strain evidence="6">K2</strain>
    </source>
</reference>
<feature type="domain" description="C-type lectin" evidence="3">
    <location>
        <begin position="336"/>
        <end position="442"/>
    </location>
</feature>
<dbReference type="Gene3D" id="2.60.120.200">
    <property type="match status" value="1"/>
</dbReference>
<dbReference type="InterPro" id="IPR003598">
    <property type="entry name" value="Ig_sub2"/>
</dbReference>
<dbReference type="PROSITE" id="PS50853">
    <property type="entry name" value="FN3"/>
    <property type="match status" value="1"/>
</dbReference>
<dbReference type="InterPro" id="IPR016186">
    <property type="entry name" value="C-type_lectin-like/link_sf"/>
</dbReference>
<dbReference type="SMART" id="SM00034">
    <property type="entry name" value="CLECT"/>
    <property type="match status" value="1"/>
</dbReference>
<keyword evidence="2" id="KW-0732">Signal</keyword>
<dbReference type="Pfam" id="PF13927">
    <property type="entry name" value="Ig_3"/>
    <property type="match status" value="1"/>
</dbReference>
<dbReference type="Pfam" id="PF07679">
    <property type="entry name" value="I-set"/>
    <property type="match status" value="1"/>
</dbReference>
<dbReference type="EMBL" id="JARQWQ010000009">
    <property type="protein sequence ID" value="KAK2569711.1"/>
    <property type="molecule type" value="Genomic_DNA"/>
</dbReference>
<dbReference type="SMART" id="SM00409">
    <property type="entry name" value="IG"/>
    <property type="match status" value="2"/>
</dbReference>
<comment type="caution">
    <text evidence="6">The sequence shown here is derived from an EMBL/GenBank/DDBJ whole genome shotgun (WGS) entry which is preliminary data.</text>
</comment>
<dbReference type="InterPro" id="IPR013098">
    <property type="entry name" value="Ig_I-set"/>
</dbReference>
<dbReference type="Pfam" id="PF00041">
    <property type="entry name" value="fn3"/>
    <property type="match status" value="1"/>
</dbReference>
<dbReference type="InterPro" id="IPR001304">
    <property type="entry name" value="C-type_lectin-like"/>
</dbReference>
<keyword evidence="7" id="KW-1185">Reference proteome</keyword>
<dbReference type="InterPro" id="IPR007110">
    <property type="entry name" value="Ig-like_dom"/>
</dbReference>
<dbReference type="InterPro" id="IPR013783">
    <property type="entry name" value="Ig-like_fold"/>
</dbReference>
<dbReference type="CDD" id="cd00037">
    <property type="entry name" value="CLECT"/>
    <property type="match status" value="1"/>
</dbReference>
<gene>
    <name evidence="6" type="ORF">P5673_005547</name>
</gene>
<name>A0AAD9QYC4_ACRCE</name>
<dbReference type="Pfam" id="PF13385">
    <property type="entry name" value="Laminin_G_3"/>
    <property type="match status" value="1"/>
</dbReference>
<keyword evidence="1" id="KW-0677">Repeat</keyword>
<dbReference type="Gene3D" id="3.10.100.10">
    <property type="entry name" value="Mannose-Binding Protein A, subunit A"/>
    <property type="match status" value="1"/>
</dbReference>
<dbReference type="InterPro" id="IPR003599">
    <property type="entry name" value="Ig_sub"/>
</dbReference>
<feature type="signal peptide" evidence="2">
    <location>
        <begin position="1"/>
        <end position="23"/>
    </location>
</feature>
<reference evidence="6" key="2">
    <citation type="journal article" date="2023" name="Science">
        <title>Genomic signatures of disease resistance in endangered staghorn corals.</title>
        <authorList>
            <person name="Vollmer S.V."/>
            <person name="Selwyn J.D."/>
            <person name="Despard B.A."/>
            <person name="Roesel C.L."/>
        </authorList>
    </citation>
    <scope>NUCLEOTIDE SEQUENCE</scope>
    <source>
        <strain evidence="6">K2</strain>
    </source>
</reference>
<dbReference type="PROSITE" id="PS50835">
    <property type="entry name" value="IG_LIKE"/>
    <property type="match status" value="2"/>
</dbReference>